<name>A0A176S195_9GAMM</name>
<organism evidence="1 2">
    <name type="scientific">Candidatus Thiomargarita nelsonii</name>
    <dbReference type="NCBI Taxonomy" id="1003181"/>
    <lineage>
        <taxon>Bacteria</taxon>
        <taxon>Pseudomonadati</taxon>
        <taxon>Pseudomonadota</taxon>
        <taxon>Gammaproteobacteria</taxon>
        <taxon>Thiotrichales</taxon>
        <taxon>Thiotrichaceae</taxon>
        <taxon>Thiomargarita</taxon>
    </lineage>
</organism>
<evidence type="ECO:0000313" key="1">
    <source>
        <dbReference type="EMBL" id="OAD21852.1"/>
    </source>
</evidence>
<sequence>MYSFCDTRFRFFNDFAPRLLIFFNTLTTQRIIQCFFLISHCPLLFFNPNDRARFLIDFRRNLRDFTRFF</sequence>
<dbReference type="Proteomes" id="UP000076962">
    <property type="component" value="Unassembled WGS sequence"/>
</dbReference>
<keyword evidence="2" id="KW-1185">Reference proteome</keyword>
<dbReference type="AlphaFoldDB" id="A0A176S195"/>
<proteinExistence type="predicted"/>
<evidence type="ECO:0000313" key="2">
    <source>
        <dbReference type="Proteomes" id="UP000076962"/>
    </source>
</evidence>
<reference evidence="1 2" key="1">
    <citation type="submission" date="2016-05" db="EMBL/GenBank/DDBJ databases">
        <title>Single-cell genome of chain-forming Candidatus Thiomargarita nelsonii and comparison to other large sulfur-oxidizing bacteria.</title>
        <authorList>
            <person name="Winkel M."/>
            <person name="Salman V."/>
            <person name="Woyke T."/>
            <person name="Schulz-Vogt H."/>
            <person name="Richter M."/>
            <person name="Flood B."/>
            <person name="Bailey J."/>
            <person name="Amann R."/>
            <person name="Mussmann M."/>
        </authorList>
    </citation>
    <scope>NUCLEOTIDE SEQUENCE [LARGE SCALE GENOMIC DNA]</scope>
    <source>
        <strain evidence="1 2">THI036</strain>
    </source>
</reference>
<gene>
    <name evidence="1" type="ORF">THIOM_002371</name>
</gene>
<accession>A0A176S195</accession>
<comment type="caution">
    <text evidence="1">The sequence shown here is derived from an EMBL/GenBank/DDBJ whole genome shotgun (WGS) entry which is preliminary data.</text>
</comment>
<dbReference type="EMBL" id="LUTY01001343">
    <property type="protein sequence ID" value="OAD21852.1"/>
    <property type="molecule type" value="Genomic_DNA"/>
</dbReference>
<protein>
    <submittedName>
        <fullName evidence="1">Uncharacterized protein</fullName>
    </submittedName>
</protein>